<dbReference type="Gene3D" id="3.40.1580.10">
    <property type="entry name" value="SMI1/KNR4-like"/>
    <property type="match status" value="1"/>
</dbReference>
<comment type="caution">
    <text evidence="1">The sequence shown here is derived from an EMBL/GenBank/DDBJ whole genome shotgun (WGS) entry which is preliminary data.</text>
</comment>
<dbReference type="InterPro" id="IPR037883">
    <property type="entry name" value="Knr4/Smi1-like_sf"/>
</dbReference>
<dbReference type="Proteomes" id="UP001184861">
    <property type="component" value="Unassembled WGS sequence"/>
</dbReference>
<dbReference type="EMBL" id="JAVDQY010000001">
    <property type="protein sequence ID" value="MDR6525720.1"/>
    <property type="molecule type" value="Genomic_DNA"/>
</dbReference>
<proteinExistence type="predicted"/>
<dbReference type="AlphaFoldDB" id="A0AAE3Y863"/>
<dbReference type="RefSeq" id="WP_273636284.1">
    <property type="nucleotide sequence ID" value="NZ_JALGCC010000001.1"/>
</dbReference>
<sequence>MMTFKILTIEEIETEILKGRKDLQNFPKTVAFSFSERYKNLVTSMKTTEISSETILYNAVEAINENKEFELTDYWCFAGNGQGDRWFMNENTEVFFYDHDYDESLVPMHIRFEDWLQMAFVIRQLDRYFEEHESIPKVVKQAFYEALNNIHPELSENYPFTLSI</sequence>
<organism evidence="1 2">
    <name type="scientific">Chryseobacterium rhizosphaerae</name>
    <dbReference type="NCBI Taxonomy" id="395937"/>
    <lineage>
        <taxon>Bacteria</taxon>
        <taxon>Pseudomonadati</taxon>
        <taxon>Bacteroidota</taxon>
        <taxon>Flavobacteriia</taxon>
        <taxon>Flavobacteriales</taxon>
        <taxon>Weeksellaceae</taxon>
        <taxon>Chryseobacterium group</taxon>
        <taxon>Chryseobacterium</taxon>
    </lineage>
</organism>
<reference evidence="1" key="1">
    <citation type="submission" date="2023-07" db="EMBL/GenBank/DDBJ databases">
        <title>Sorghum-associated microbial communities from plants grown in Nebraska, USA.</title>
        <authorList>
            <person name="Schachtman D."/>
        </authorList>
    </citation>
    <scope>NUCLEOTIDE SEQUENCE</scope>
    <source>
        <strain evidence="1">DS2360</strain>
    </source>
</reference>
<gene>
    <name evidence="1" type="ORF">J2787_001090</name>
</gene>
<name>A0AAE3Y863_9FLAO</name>
<evidence type="ECO:0008006" key="3">
    <source>
        <dbReference type="Google" id="ProtNLM"/>
    </source>
</evidence>
<evidence type="ECO:0000313" key="2">
    <source>
        <dbReference type="Proteomes" id="UP001184861"/>
    </source>
</evidence>
<evidence type="ECO:0000313" key="1">
    <source>
        <dbReference type="EMBL" id="MDR6525720.1"/>
    </source>
</evidence>
<protein>
    <recommendedName>
        <fullName evidence="3">SMI1/KNR4 family protein</fullName>
    </recommendedName>
</protein>
<dbReference type="SUPFAM" id="SSF160631">
    <property type="entry name" value="SMI1/KNR4-like"/>
    <property type="match status" value="1"/>
</dbReference>
<accession>A0AAE3Y863</accession>